<organism evidence="1 2">
    <name type="scientific">Biomphalaria glabrata</name>
    <name type="common">Bloodfluke planorb</name>
    <name type="synonym">Freshwater snail</name>
    <dbReference type="NCBI Taxonomy" id="6526"/>
    <lineage>
        <taxon>Eukaryota</taxon>
        <taxon>Metazoa</taxon>
        <taxon>Spiralia</taxon>
        <taxon>Lophotrochozoa</taxon>
        <taxon>Mollusca</taxon>
        <taxon>Gastropoda</taxon>
        <taxon>Heterobranchia</taxon>
        <taxon>Euthyneura</taxon>
        <taxon>Panpulmonata</taxon>
        <taxon>Hygrophila</taxon>
        <taxon>Lymnaeoidea</taxon>
        <taxon>Planorbidae</taxon>
        <taxon>Biomphalaria</taxon>
    </lineage>
</organism>
<dbReference type="RefSeq" id="XP_055896721.1">
    <property type="nucleotide sequence ID" value="XM_056040746.1"/>
</dbReference>
<evidence type="ECO:0000313" key="1">
    <source>
        <dbReference type="Proteomes" id="UP001165740"/>
    </source>
</evidence>
<dbReference type="Proteomes" id="UP001165740">
    <property type="component" value="Chromosome 1"/>
</dbReference>
<dbReference type="OrthoDB" id="6211059at2759"/>
<dbReference type="AlphaFoldDB" id="A0A9W3BBA9"/>
<proteinExistence type="predicted"/>
<dbReference type="OMA" id="NEMAWIN"/>
<accession>A0A9W3BBA9</accession>
<sequence length="383" mass="44565">MQLSSFHSIEESFFLLARVLIGKIVNKSRTMATCSNDVPELLVDYESPIWEDFENIEIDSMFDLPENDEQVDDSKVESSTKTNPAAFCKLSMEMQRKACTKIMEDKCFPESSHLLVATLQDNLLLHEKLRFLDSCLVPKGRSLQVAKDKAWSNFNNLYTLNAIHIYTFIQPQGLAFIFCLKLFEILVENYYCEPQTKKEGQKSVEIKYQDKDILDYIGGCILFKIKNQVGRLNETDVKKHIKLNIINVLVENDSEKSESCSLTNVLNRGSLIHIRSDLSTFFVKIESIFRIIFPNPVESFFSLESFIKRCLDTNDIVKCFFDSCNHSLAEHSEKMFILKLILKLFFKIRVHRKCKLFLEKYRKQKQISSKEKGLRKKLKQVKK</sequence>
<gene>
    <name evidence="2" type="primary">LOC129928112</name>
</gene>
<protein>
    <submittedName>
        <fullName evidence="2">Uncharacterized protein LOC129928112 isoform X1</fullName>
    </submittedName>
</protein>
<keyword evidence="1" id="KW-1185">Reference proteome</keyword>
<dbReference type="GeneID" id="129928112"/>
<reference evidence="2" key="1">
    <citation type="submission" date="2025-08" db="UniProtKB">
        <authorList>
            <consortium name="RefSeq"/>
        </authorList>
    </citation>
    <scope>IDENTIFICATION</scope>
</reference>
<name>A0A9W3BBA9_BIOGL</name>
<evidence type="ECO:0000313" key="2">
    <source>
        <dbReference type="RefSeq" id="XP_055896721.1"/>
    </source>
</evidence>